<dbReference type="Proteomes" id="UP000887013">
    <property type="component" value="Unassembled WGS sequence"/>
</dbReference>
<proteinExistence type="predicted"/>
<evidence type="ECO:0000313" key="8">
    <source>
        <dbReference type="EMBL" id="GFT81177.1"/>
    </source>
</evidence>
<keyword evidence="2 5" id="KW-0812">Transmembrane</keyword>
<evidence type="ECO:0000256" key="6">
    <source>
        <dbReference type="SAM" id="Phobius"/>
    </source>
</evidence>
<name>A0A8X6U748_NEPPI</name>
<dbReference type="InterPro" id="IPR008253">
    <property type="entry name" value="Marvel"/>
</dbReference>
<keyword evidence="9" id="KW-1185">Reference proteome</keyword>
<organism evidence="8 9">
    <name type="scientific">Nephila pilipes</name>
    <name type="common">Giant wood spider</name>
    <name type="synonym">Nephila maculata</name>
    <dbReference type="NCBI Taxonomy" id="299642"/>
    <lineage>
        <taxon>Eukaryota</taxon>
        <taxon>Metazoa</taxon>
        <taxon>Ecdysozoa</taxon>
        <taxon>Arthropoda</taxon>
        <taxon>Chelicerata</taxon>
        <taxon>Arachnida</taxon>
        <taxon>Araneae</taxon>
        <taxon>Araneomorphae</taxon>
        <taxon>Entelegynae</taxon>
        <taxon>Araneoidea</taxon>
        <taxon>Nephilidae</taxon>
        <taxon>Nephila</taxon>
    </lineage>
</organism>
<protein>
    <submittedName>
        <fullName evidence="8">MARVEL domain-containing protein</fullName>
    </submittedName>
</protein>
<dbReference type="InterPro" id="IPR050578">
    <property type="entry name" value="MARVEL-CKLF_proteins"/>
</dbReference>
<dbReference type="PANTHER" id="PTHR22776:SF97">
    <property type="entry name" value="RE01453P"/>
    <property type="match status" value="1"/>
</dbReference>
<feature type="transmembrane region" description="Helical" evidence="6">
    <location>
        <begin position="179"/>
        <end position="202"/>
    </location>
</feature>
<dbReference type="AlphaFoldDB" id="A0A8X6U748"/>
<evidence type="ECO:0000256" key="1">
    <source>
        <dbReference type="ARBA" id="ARBA00004141"/>
    </source>
</evidence>
<dbReference type="OrthoDB" id="6434050at2759"/>
<evidence type="ECO:0000256" key="3">
    <source>
        <dbReference type="ARBA" id="ARBA00022989"/>
    </source>
</evidence>
<dbReference type="Pfam" id="PF01284">
    <property type="entry name" value="MARVEL"/>
    <property type="match status" value="1"/>
</dbReference>
<sequence length="210" mass="23116">MSKIKEMLPGKAKDLESGLESIVPEGLSERGAAVAGRAREFLEWTFRDVFDWNPQYLKGVRGILDVCEVAFGLLILCLVGSNCQNLASEANSEIGGFYCRNSDTFLFVVAASGFFASTLHLLCCLLSKKTDERLWATTYEMVFYIFYAAFFFFGGIAMTSSVSSRNSGQFKVEDGYNNAIGGGVLGIMNFIAYTGSAAWFFVQHKNKNGN</sequence>
<evidence type="ECO:0000256" key="5">
    <source>
        <dbReference type="PROSITE-ProRule" id="PRU00581"/>
    </source>
</evidence>
<evidence type="ECO:0000256" key="4">
    <source>
        <dbReference type="ARBA" id="ARBA00023136"/>
    </source>
</evidence>
<feature type="domain" description="MARVEL" evidence="7">
    <location>
        <begin position="56"/>
        <end position="205"/>
    </location>
</feature>
<dbReference type="PROSITE" id="PS51225">
    <property type="entry name" value="MARVEL"/>
    <property type="match status" value="1"/>
</dbReference>
<dbReference type="GO" id="GO:0016020">
    <property type="term" value="C:membrane"/>
    <property type="evidence" value="ECO:0007669"/>
    <property type="project" value="UniProtKB-SubCell"/>
</dbReference>
<feature type="transmembrane region" description="Helical" evidence="6">
    <location>
        <begin position="138"/>
        <end position="159"/>
    </location>
</feature>
<evidence type="ECO:0000256" key="2">
    <source>
        <dbReference type="ARBA" id="ARBA00022692"/>
    </source>
</evidence>
<accession>A0A8X6U748</accession>
<gene>
    <name evidence="8" type="primary">AVEN_115608_1</name>
    <name evidence="8" type="ORF">NPIL_36521</name>
</gene>
<comment type="caution">
    <text evidence="8">The sequence shown here is derived from an EMBL/GenBank/DDBJ whole genome shotgun (WGS) entry which is preliminary data.</text>
</comment>
<feature type="transmembrane region" description="Helical" evidence="6">
    <location>
        <begin position="105"/>
        <end position="126"/>
    </location>
</feature>
<keyword evidence="4 5" id="KW-0472">Membrane</keyword>
<evidence type="ECO:0000313" key="9">
    <source>
        <dbReference type="Proteomes" id="UP000887013"/>
    </source>
</evidence>
<dbReference type="EMBL" id="BMAW01118709">
    <property type="protein sequence ID" value="GFT81177.1"/>
    <property type="molecule type" value="Genomic_DNA"/>
</dbReference>
<dbReference type="PANTHER" id="PTHR22776">
    <property type="entry name" value="MARVEL-CONTAINING POTENTIAL LIPID RAFT-ASSOCIATED PROTEIN"/>
    <property type="match status" value="1"/>
</dbReference>
<keyword evidence="3 6" id="KW-1133">Transmembrane helix</keyword>
<comment type="subcellular location">
    <subcellularLocation>
        <location evidence="1">Membrane</location>
        <topology evidence="1">Multi-pass membrane protein</topology>
    </subcellularLocation>
</comment>
<evidence type="ECO:0000259" key="7">
    <source>
        <dbReference type="PROSITE" id="PS51225"/>
    </source>
</evidence>
<reference evidence="8" key="1">
    <citation type="submission" date="2020-08" db="EMBL/GenBank/DDBJ databases">
        <title>Multicomponent nature underlies the extraordinary mechanical properties of spider dragline silk.</title>
        <authorList>
            <person name="Kono N."/>
            <person name="Nakamura H."/>
            <person name="Mori M."/>
            <person name="Yoshida Y."/>
            <person name="Ohtoshi R."/>
            <person name="Malay A.D."/>
            <person name="Moran D.A.P."/>
            <person name="Tomita M."/>
            <person name="Numata K."/>
            <person name="Arakawa K."/>
        </authorList>
    </citation>
    <scope>NUCLEOTIDE SEQUENCE</scope>
</reference>